<dbReference type="Proteomes" id="UP000533641">
    <property type="component" value="Unassembled WGS sequence"/>
</dbReference>
<evidence type="ECO:0000313" key="2">
    <source>
        <dbReference type="Proteomes" id="UP000533641"/>
    </source>
</evidence>
<proteinExistence type="predicted"/>
<dbReference type="Gene3D" id="3.20.20.30">
    <property type="entry name" value="Luciferase-like domain"/>
    <property type="match status" value="1"/>
</dbReference>
<reference evidence="1 2" key="1">
    <citation type="submission" date="2020-08" db="EMBL/GenBank/DDBJ databases">
        <title>Genomic Encyclopedia of Type Strains, Phase IV (KMG-V): Genome sequencing to study the core and pangenomes of soil and plant-associated prokaryotes.</title>
        <authorList>
            <person name="Whitman W."/>
        </authorList>
    </citation>
    <scope>NUCLEOTIDE SEQUENCE [LARGE SCALE GENOMIC DNA]</scope>
    <source>
        <strain evidence="1 2">SEMIA 402</strain>
    </source>
</reference>
<evidence type="ECO:0008006" key="3">
    <source>
        <dbReference type="Google" id="ProtNLM"/>
    </source>
</evidence>
<dbReference type="GO" id="GO:0016705">
    <property type="term" value="F:oxidoreductase activity, acting on paired donors, with incorporation or reduction of molecular oxygen"/>
    <property type="evidence" value="ECO:0007669"/>
    <property type="project" value="InterPro"/>
</dbReference>
<dbReference type="EMBL" id="JACIGM010000006">
    <property type="protein sequence ID" value="MBB4275289.1"/>
    <property type="molecule type" value="Genomic_DNA"/>
</dbReference>
<evidence type="ECO:0000313" key="1">
    <source>
        <dbReference type="EMBL" id="MBB4275289.1"/>
    </source>
</evidence>
<dbReference type="InterPro" id="IPR036661">
    <property type="entry name" value="Luciferase-like_sf"/>
</dbReference>
<dbReference type="SUPFAM" id="SSF51679">
    <property type="entry name" value="Bacterial luciferase-like"/>
    <property type="match status" value="1"/>
</dbReference>
<dbReference type="AlphaFoldDB" id="A0A7W6RMP3"/>
<sequence>MGRPLGRCANYGQSTPRLEEIIDAFRFGGGNGKPLYLQAHVSYAKSQFEARANAYDQWRSNAVTAAMAEDLRLTGDFDDACRHVRPEDMDQHVRISADPADHIAWLGDDANMGFEKVFLHNVGRNQAEFIDVFAKDVLAAFKT</sequence>
<name>A0A7W6RMP3_9HYPH</name>
<organism evidence="1 2">
    <name type="scientific">Rhizobium mongolense</name>
    <dbReference type="NCBI Taxonomy" id="57676"/>
    <lineage>
        <taxon>Bacteria</taxon>
        <taxon>Pseudomonadati</taxon>
        <taxon>Pseudomonadota</taxon>
        <taxon>Alphaproteobacteria</taxon>
        <taxon>Hyphomicrobiales</taxon>
        <taxon>Rhizobiaceae</taxon>
        <taxon>Rhizobium/Agrobacterium group</taxon>
        <taxon>Rhizobium</taxon>
    </lineage>
</organism>
<dbReference type="RefSeq" id="WP_376773755.1">
    <property type="nucleotide sequence ID" value="NZ_JACIGM010000006.1"/>
</dbReference>
<protein>
    <recommendedName>
        <fullName evidence="3">Luciferase-like monooxygenase</fullName>
    </recommendedName>
</protein>
<comment type="caution">
    <text evidence="1">The sequence shown here is derived from an EMBL/GenBank/DDBJ whole genome shotgun (WGS) entry which is preliminary data.</text>
</comment>
<gene>
    <name evidence="1" type="ORF">GGE12_003078</name>
</gene>
<accession>A0A7W6RMP3</accession>